<comment type="caution">
    <text evidence="7">The sequence shown here is derived from an EMBL/GenBank/DDBJ whole genome shotgun (WGS) entry which is preliminary data.</text>
</comment>
<keyword evidence="4 6" id="KW-1133">Transmembrane helix</keyword>
<comment type="function">
    <text evidence="6">Golgi membrane protein involved in vesicular trafficking.</text>
</comment>
<evidence type="ECO:0000256" key="4">
    <source>
        <dbReference type="ARBA" id="ARBA00022989"/>
    </source>
</evidence>
<accession>A0A835N8H7</accession>
<proteinExistence type="inferred from homology"/>
<name>A0A835N8H7_9ROSI</name>
<dbReference type="GO" id="GO:0000139">
    <property type="term" value="C:Golgi membrane"/>
    <property type="evidence" value="ECO:0007669"/>
    <property type="project" value="UniProtKB-SubCell"/>
</dbReference>
<evidence type="ECO:0000256" key="1">
    <source>
        <dbReference type="ARBA" id="ARBA00004141"/>
    </source>
</evidence>
<keyword evidence="8" id="KW-1185">Reference proteome</keyword>
<dbReference type="GO" id="GO:0009306">
    <property type="term" value="P:protein secretion"/>
    <property type="evidence" value="ECO:0007669"/>
    <property type="project" value="TreeGrafter"/>
</dbReference>
<protein>
    <recommendedName>
        <fullName evidence="6">Golgi apparatus membrane protein TVP23</fullName>
    </recommendedName>
</protein>
<dbReference type="PANTHER" id="PTHR13019">
    <property type="entry name" value="GOLGI APPARATUS MEMBRANE PROTEIN TVP23"/>
    <property type="match status" value="1"/>
</dbReference>
<feature type="transmembrane region" description="Helical" evidence="6">
    <location>
        <begin position="40"/>
        <end position="68"/>
    </location>
</feature>
<evidence type="ECO:0000313" key="7">
    <source>
        <dbReference type="EMBL" id="KAF9688190.1"/>
    </source>
</evidence>
<evidence type="ECO:0000313" key="8">
    <source>
        <dbReference type="Proteomes" id="UP000657918"/>
    </source>
</evidence>
<keyword evidence="3 6" id="KW-0812">Transmembrane</keyword>
<evidence type="ECO:0000256" key="2">
    <source>
        <dbReference type="ARBA" id="ARBA00005467"/>
    </source>
</evidence>
<dbReference type="Pfam" id="PF05832">
    <property type="entry name" value="DUF846"/>
    <property type="match status" value="1"/>
</dbReference>
<dbReference type="AlphaFoldDB" id="A0A835N8H7"/>
<sequence length="311" mass="35146">MVEPNGPRKALTPVGENYANPNTCLFHVDFKVSSCLPGNVLSFTLFFEILVIIIEVTVLLAALVFWVVKNVSGRILVGFRWWNESLARMNKKNPWLFWWTLYLNVSSYWMAVAYNPYHTHGSSALSDAWCPEFDRELNEVDEMKIHLLLGSSLKYFQHKAVRCPSSRCLCKPQHSKHCWIHQALQRFGYFKLCVSSIHLLCQDAKKQIRGYASQAIASHFTSTIRSAPSALIYSNGLFPQRNSLDSIGKDIYSWNTRILLCLAGFPGVTSVSEWVAWDVNPSPHVLLKKADLVLVGPKGASSERIIELVVG</sequence>
<keyword evidence="5 6" id="KW-0472">Membrane</keyword>
<evidence type="ECO:0000256" key="3">
    <source>
        <dbReference type="ARBA" id="ARBA00022692"/>
    </source>
</evidence>
<gene>
    <name evidence="7" type="ORF">SADUNF_Sadunf02G0171300</name>
</gene>
<dbReference type="EMBL" id="JADGMS010000002">
    <property type="protein sequence ID" value="KAF9688190.1"/>
    <property type="molecule type" value="Genomic_DNA"/>
</dbReference>
<dbReference type="PANTHER" id="PTHR13019:SF7">
    <property type="entry name" value="GOLGI APPARATUS MEMBRANE PROTEIN TVP23"/>
    <property type="match status" value="1"/>
</dbReference>
<organism evidence="7 8">
    <name type="scientific">Salix dunnii</name>
    <dbReference type="NCBI Taxonomy" id="1413687"/>
    <lineage>
        <taxon>Eukaryota</taxon>
        <taxon>Viridiplantae</taxon>
        <taxon>Streptophyta</taxon>
        <taxon>Embryophyta</taxon>
        <taxon>Tracheophyta</taxon>
        <taxon>Spermatophyta</taxon>
        <taxon>Magnoliopsida</taxon>
        <taxon>eudicotyledons</taxon>
        <taxon>Gunneridae</taxon>
        <taxon>Pentapetalae</taxon>
        <taxon>rosids</taxon>
        <taxon>fabids</taxon>
        <taxon>Malpighiales</taxon>
        <taxon>Salicaceae</taxon>
        <taxon>Saliceae</taxon>
        <taxon>Salix</taxon>
    </lineage>
</organism>
<dbReference type="InterPro" id="IPR008564">
    <property type="entry name" value="TVP23-like"/>
</dbReference>
<keyword evidence="6" id="KW-0333">Golgi apparatus</keyword>
<comment type="subcellular location">
    <subcellularLocation>
        <location evidence="6">Golgi apparatus membrane</location>
        <topology evidence="6">Multi-pass membrane protein</topology>
    </subcellularLocation>
    <subcellularLocation>
        <location evidence="1">Membrane</location>
        <topology evidence="1">Multi-pass membrane protein</topology>
    </subcellularLocation>
</comment>
<evidence type="ECO:0000256" key="5">
    <source>
        <dbReference type="ARBA" id="ARBA00023136"/>
    </source>
</evidence>
<comment type="similarity">
    <text evidence="2 6">Belongs to the TVP23 family.</text>
</comment>
<evidence type="ECO:0000256" key="6">
    <source>
        <dbReference type="RuleBase" id="RU361206"/>
    </source>
</evidence>
<reference evidence="7 8" key="1">
    <citation type="submission" date="2020-10" db="EMBL/GenBank/DDBJ databases">
        <title>Plant Genome Project.</title>
        <authorList>
            <person name="Zhang R.-G."/>
        </authorList>
    </citation>
    <scope>NUCLEOTIDE SEQUENCE [LARGE SCALE GENOMIC DNA]</scope>
    <source>
        <strain evidence="7">FAFU-HL-1</strain>
        <tissue evidence="7">Leaf</tissue>
    </source>
</reference>
<feature type="transmembrane region" description="Helical" evidence="6">
    <location>
        <begin position="95"/>
        <end position="114"/>
    </location>
</feature>
<dbReference type="OrthoDB" id="2151161at2759"/>
<dbReference type="Proteomes" id="UP000657918">
    <property type="component" value="Unassembled WGS sequence"/>
</dbReference>
<dbReference type="GO" id="GO:0016192">
    <property type="term" value="P:vesicle-mediated transport"/>
    <property type="evidence" value="ECO:0007669"/>
    <property type="project" value="TreeGrafter"/>
</dbReference>